<keyword evidence="1" id="KW-0378">Hydrolase</keyword>
<organism evidence="1 2">
    <name type="scientific">Actinocorallia longicatena</name>
    <dbReference type="NCBI Taxonomy" id="111803"/>
    <lineage>
        <taxon>Bacteria</taxon>
        <taxon>Bacillati</taxon>
        <taxon>Actinomycetota</taxon>
        <taxon>Actinomycetes</taxon>
        <taxon>Streptosporangiales</taxon>
        <taxon>Thermomonosporaceae</taxon>
        <taxon>Actinocorallia</taxon>
    </lineage>
</organism>
<proteinExistence type="predicted"/>
<reference evidence="2" key="1">
    <citation type="journal article" date="2019" name="Int. J. Syst. Evol. Microbiol.">
        <title>The Global Catalogue of Microorganisms (GCM) 10K type strain sequencing project: providing services to taxonomists for standard genome sequencing and annotation.</title>
        <authorList>
            <consortium name="The Broad Institute Genomics Platform"/>
            <consortium name="The Broad Institute Genome Sequencing Center for Infectious Disease"/>
            <person name="Wu L."/>
            <person name="Ma J."/>
        </authorList>
    </citation>
    <scope>NUCLEOTIDE SEQUENCE [LARGE SCALE GENOMIC DNA]</scope>
    <source>
        <strain evidence="2">JCM 9377</strain>
    </source>
</reference>
<gene>
    <name evidence="1" type="ORF">GCM10010468_00060</name>
</gene>
<dbReference type="Proteomes" id="UP001501237">
    <property type="component" value="Unassembled WGS sequence"/>
</dbReference>
<dbReference type="PIRSF" id="PIRSF007580">
    <property type="entry name" value="UCP07580"/>
    <property type="match status" value="1"/>
</dbReference>
<dbReference type="Pfam" id="PF10118">
    <property type="entry name" value="Metal_hydrol"/>
    <property type="match status" value="1"/>
</dbReference>
<name>A0ABP6Q0B0_9ACTN</name>
<dbReference type="GO" id="GO:0016787">
    <property type="term" value="F:hydrolase activity"/>
    <property type="evidence" value="ECO:0007669"/>
    <property type="project" value="UniProtKB-KW"/>
</dbReference>
<dbReference type="PANTHER" id="PTHR39456">
    <property type="entry name" value="METAL-DEPENDENT HYDROLASE"/>
    <property type="match status" value="1"/>
</dbReference>
<protein>
    <submittedName>
        <fullName evidence="1">Metal-dependent hydrolase</fullName>
    </submittedName>
</protein>
<dbReference type="EMBL" id="BAAAUV010000001">
    <property type="protein sequence ID" value="GAA3191624.1"/>
    <property type="molecule type" value="Genomic_DNA"/>
</dbReference>
<dbReference type="PANTHER" id="PTHR39456:SF1">
    <property type="entry name" value="METAL-DEPENDENT HYDROLASE"/>
    <property type="match status" value="1"/>
</dbReference>
<sequence length="286" mass="32196">MLQARDVHFDWTSLPAHWVPGEPLATHVMNVLHLLLPAGERWFVEVFKQSLPLIQDEKLRRDVLGFIGQEAMHARAHTGVLEHFTATGLDCTPFTDQVEWFFGRVLGDRPGLRGGTATEWLVERLAIIAAIEHVTAFMGDWILNADGLDRAGTDPTMLDMLRWHGAEEVEHRSVAFDLFTHVDGRYRRRVQAMTITGPMLLMLWRRGVRFFYATDPALRHLSRPKLGDLKDTAARGVTPAISHVNRKIAAYYSPRYHPSREGSTEQAVAYLASSPAAQAAEHGHHA</sequence>
<dbReference type="InterPro" id="IPR016516">
    <property type="entry name" value="UCP07580"/>
</dbReference>
<comment type="caution">
    <text evidence="1">The sequence shown here is derived from an EMBL/GenBank/DDBJ whole genome shotgun (WGS) entry which is preliminary data.</text>
</comment>
<accession>A0ABP6Q0B0</accession>
<keyword evidence="2" id="KW-1185">Reference proteome</keyword>
<evidence type="ECO:0000313" key="2">
    <source>
        <dbReference type="Proteomes" id="UP001501237"/>
    </source>
</evidence>
<evidence type="ECO:0000313" key="1">
    <source>
        <dbReference type="EMBL" id="GAA3191624.1"/>
    </source>
</evidence>